<gene>
    <name evidence="1" type="ORF">CCAM_LOCUS16418</name>
</gene>
<proteinExistence type="predicted"/>
<organism evidence="1 2">
    <name type="scientific">Cuscuta campestris</name>
    <dbReference type="NCBI Taxonomy" id="132261"/>
    <lineage>
        <taxon>Eukaryota</taxon>
        <taxon>Viridiplantae</taxon>
        <taxon>Streptophyta</taxon>
        <taxon>Embryophyta</taxon>
        <taxon>Tracheophyta</taxon>
        <taxon>Spermatophyta</taxon>
        <taxon>Magnoliopsida</taxon>
        <taxon>eudicotyledons</taxon>
        <taxon>Gunneridae</taxon>
        <taxon>Pentapetalae</taxon>
        <taxon>asterids</taxon>
        <taxon>lamiids</taxon>
        <taxon>Solanales</taxon>
        <taxon>Convolvulaceae</taxon>
        <taxon>Cuscuteae</taxon>
        <taxon>Cuscuta</taxon>
        <taxon>Cuscuta subgen. Grammica</taxon>
        <taxon>Cuscuta sect. Cleistogrammica</taxon>
    </lineage>
</organism>
<dbReference type="EMBL" id="OOIL02001340">
    <property type="protein sequence ID" value="VFQ74642.1"/>
    <property type="molecule type" value="Genomic_DNA"/>
</dbReference>
<protein>
    <submittedName>
        <fullName evidence="1">Uncharacterized protein</fullName>
    </submittedName>
</protein>
<dbReference type="AlphaFoldDB" id="A0A484LDY6"/>
<sequence>MSLITRARVESGNIFVPEETQINAAAAAVVDQLVVTVASEAAPTGRARRIRRRQVTVVEEGGDEGLVLELDVDRLGLSPGELLLEDVDLVLELENCSGAAVHGISQPRVRLVHHAAHRVFPLVLRQFLMAHSISKYMERKKAYVTLSWKEGGERDPRYLQEFDDVASAEDTVSGDKLDRITGRKIRREHAFLRGGGASPPQDLASGAWAHHRHRLRGVTN</sequence>
<reference evidence="1 2" key="1">
    <citation type="submission" date="2018-04" db="EMBL/GenBank/DDBJ databases">
        <authorList>
            <person name="Vogel A."/>
        </authorList>
    </citation>
    <scope>NUCLEOTIDE SEQUENCE [LARGE SCALE GENOMIC DNA]</scope>
</reference>
<evidence type="ECO:0000313" key="1">
    <source>
        <dbReference type="EMBL" id="VFQ74642.1"/>
    </source>
</evidence>
<dbReference type="Proteomes" id="UP000595140">
    <property type="component" value="Unassembled WGS sequence"/>
</dbReference>
<evidence type="ECO:0000313" key="2">
    <source>
        <dbReference type="Proteomes" id="UP000595140"/>
    </source>
</evidence>
<keyword evidence="2" id="KW-1185">Reference proteome</keyword>
<accession>A0A484LDY6</accession>
<name>A0A484LDY6_9ASTE</name>